<dbReference type="Gene3D" id="3.30.1370.50">
    <property type="entry name" value="R3H-like domain"/>
    <property type="match status" value="1"/>
</dbReference>
<evidence type="ECO:0000313" key="3">
    <source>
        <dbReference type="EMBL" id="PKK20680.1"/>
    </source>
</evidence>
<feature type="compositionally biased region" description="Basic and acidic residues" evidence="1">
    <location>
        <begin position="255"/>
        <end position="266"/>
    </location>
</feature>
<feature type="compositionally biased region" description="Basic and acidic residues" evidence="1">
    <location>
        <begin position="357"/>
        <end position="367"/>
    </location>
</feature>
<name>A0A2I0LTD5_COLLI</name>
<feature type="region of interest" description="Disordered" evidence="1">
    <location>
        <begin position="577"/>
        <end position="623"/>
    </location>
</feature>
<dbReference type="Gene3D" id="3.30.70.330">
    <property type="match status" value="1"/>
</dbReference>
<dbReference type="GO" id="GO:0003676">
    <property type="term" value="F:nucleic acid binding"/>
    <property type="evidence" value="ECO:0007669"/>
    <property type="project" value="UniProtKB-UniRule"/>
</dbReference>
<dbReference type="STRING" id="8932.A0A2I0LTD5"/>
<gene>
    <name evidence="3" type="primary">R3HCC1</name>
    <name evidence="3" type="ORF">A306_00012198</name>
</gene>
<evidence type="ECO:0000259" key="2">
    <source>
        <dbReference type="PROSITE" id="PS51061"/>
    </source>
</evidence>
<proteinExistence type="predicted"/>
<dbReference type="KEGG" id="clv:102092252"/>
<protein>
    <submittedName>
        <fullName evidence="3">R3H domain and coiled-coil containing 1</fullName>
    </submittedName>
</protein>
<feature type="region of interest" description="Disordered" evidence="1">
    <location>
        <begin position="177"/>
        <end position="412"/>
    </location>
</feature>
<feature type="region of interest" description="Disordered" evidence="1">
    <location>
        <begin position="79"/>
        <end position="163"/>
    </location>
</feature>
<dbReference type="InterPro" id="IPR001374">
    <property type="entry name" value="R3H_dom"/>
</dbReference>
<feature type="compositionally biased region" description="Polar residues" evidence="1">
    <location>
        <begin position="272"/>
        <end position="306"/>
    </location>
</feature>
<dbReference type="PANTHER" id="PTHR21678">
    <property type="entry name" value="GROWTH INHIBITION AND DIFFERENTIATION RELATED PROTEIN 88"/>
    <property type="match status" value="1"/>
</dbReference>
<dbReference type="PANTHER" id="PTHR21678:SF6">
    <property type="entry name" value="R3H AND COILED-COIL DOMAIN-CONTAINING PROTEIN 1"/>
    <property type="match status" value="1"/>
</dbReference>
<dbReference type="CTD" id="203069"/>
<sequence length="623" mass="67320">MDGVFLSPNEDEFVGRITEELEHFMLQGQHHRVLLFPPLSSRLRYLIHRTVDNVDLLSSFSVGEGWRRRTVICHSAVRLPSETSDPKPSSNPPRCQRPTQPWGRGGRPWRGGDTHGDTPRVGSGRIKRPPRKKPDKALYVPKAMRRRGDWGEQEGPVTGGAHAEKEEICLKTLVADAQEERDKSEGGPGGVPVVHGKRRGPGEEGSSGQNDDDANNECPPCCTDVPSLVNSNDSSGQENQDKDCSDSLSSLHNKKPIEAEEQDQRCDVVIPESSTTPCQAQAEEQTSQDAGVLGSQSGTSNCTDPTAASLGLENQEESCSGALESGGITSPSAEHGEDMSAGMVEGDQSFSELQSQDQERPSVEHTQPHNPPEAQNEPLDSPECDPSAPEEQNVDAPAQNHAGTVPVTQGDKEHSGLADVLWHELRLSTGDKEEGDKDAGVSGQSGLEDDGTAELLAEIAGYLTVKDISIEQISFDYSSYGDAQLGDGDFGHVTEIYDFSPALKTEDLLEVLSDFHESGLKIQWVDDTHALGIFCSPSAASQALGRRYSALKIRPLIHATKQSKIKALQRPKLLQLAKERPQTDTAGGGAEAQAAGRRNAPARKPGPRGINHHLGFKNKQKIL</sequence>
<dbReference type="InterPro" id="IPR039884">
    <property type="entry name" value="R3HC1/R3HCL"/>
</dbReference>
<dbReference type="SMART" id="SM00393">
    <property type="entry name" value="R3H"/>
    <property type="match status" value="1"/>
</dbReference>
<dbReference type="GeneID" id="102092252"/>
<feature type="compositionally biased region" description="Polar residues" evidence="1">
    <location>
        <begin position="228"/>
        <end position="238"/>
    </location>
</feature>
<reference evidence="3 4" key="1">
    <citation type="journal article" date="2013" name="Science">
        <title>Genomic diversity and evolution of the head crest in the rock pigeon.</title>
        <authorList>
            <person name="Shapiro M.D."/>
            <person name="Kronenberg Z."/>
            <person name="Li C."/>
            <person name="Domyan E.T."/>
            <person name="Pan H."/>
            <person name="Campbell M."/>
            <person name="Tan H."/>
            <person name="Huff C.D."/>
            <person name="Hu H."/>
            <person name="Vickrey A.I."/>
            <person name="Nielsen S.C."/>
            <person name="Stringham S.A."/>
            <person name="Hu H."/>
            <person name="Willerslev E."/>
            <person name="Gilbert M.T."/>
            <person name="Yandell M."/>
            <person name="Zhang G."/>
            <person name="Wang J."/>
        </authorList>
    </citation>
    <scope>NUCLEOTIDE SEQUENCE [LARGE SCALE GENOMIC DNA]</scope>
    <source>
        <tissue evidence="3">Blood</tissue>
    </source>
</reference>
<feature type="domain" description="R3H" evidence="2">
    <location>
        <begin position="11"/>
        <end position="76"/>
    </location>
</feature>
<dbReference type="AlphaFoldDB" id="A0A2I0LTD5"/>
<dbReference type="InParanoid" id="A0A2I0LTD5"/>
<dbReference type="CDD" id="cd02638">
    <property type="entry name" value="R3H_unknown_1"/>
    <property type="match status" value="1"/>
</dbReference>
<dbReference type="Proteomes" id="UP000053872">
    <property type="component" value="Unassembled WGS sequence"/>
</dbReference>
<evidence type="ECO:0000256" key="1">
    <source>
        <dbReference type="SAM" id="MobiDB-lite"/>
    </source>
</evidence>
<feature type="compositionally biased region" description="Basic residues" evidence="1">
    <location>
        <begin position="125"/>
        <end position="134"/>
    </location>
</feature>
<feature type="compositionally biased region" description="Basic residues" evidence="1">
    <location>
        <begin position="610"/>
        <end position="623"/>
    </location>
</feature>
<dbReference type="SUPFAM" id="SSF82708">
    <property type="entry name" value="R3H domain"/>
    <property type="match status" value="1"/>
</dbReference>
<evidence type="ECO:0000313" key="4">
    <source>
        <dbReference type="Proteomes" id="UP000053872"/>
    </source>
</evidence>
<comment type="caution">
    <text evidence="3">The sequence shown here is derived from an EMBL/GenBank/DDBJ whole genome shotgun (WGS) entry which is preliminary data.</text>
</comment>
<dbReference type="Pfam" id="PF01424">
    <property type="entry name" value="R3H"/>
    <property type="match status" value="1"/>
</dbReference>
<accession>A0A2I0LTD5</accession>
<dbReference type="InterPro" id="IPR012677">
    <property type="entry name" value="Nucleotide-bd_a/b_plait_sf"/>
</dbReference>
<dbReference type="InterPro" id="IPR036867">
    <property type="entry name" value="R3H_dom_sf"/>
</dbReference>
<dbReference type="PROSITE" id="PS51061">
    <property type="entry name" value="R3H"/>
    <property type="match status" value="1"/>
</dbReference>
<feature type="compositionally biased region" description="Low complexity" evidence="1">
    <location>
        <begin position="591"/>
        <end position="603"/>
    </location>
</feature>
<organism evidence="3 4">
    <name type="scientific">Columba livia</name>
    <name type="common">Rock dove</name>
    <dbReference type="NCBI Taxonomy" id="8932"/>
    <lineage>
        <taxon>Eukaryota</taxon>
        <taxon>Metazoa</taxon>
        <taxon>Chordata</taxon>
        <taxon>Craniata</taxon>
        <taxon>Vertebrata</taxon>
        <taxon>Euteleostomi</taxon>
        <taxon>Archelosauria</taxon>
        <taxon>Archosauria</taxon>
        <taxon>Dinosauria</taxon>
        <taxon>Saurischia</taxon>
        <taxon>Theropoda</taxon>
        <taxon>Coelurosauria</taxon>
        <taxon>Aves</taxon>
        <taxon>Neognathae</taxon>
        <taxon>Neoaves</taxon>
        <taxon>Columbimorphae</taxon>
        <taxon>Columbiformes</taxon>
        <taxon>Columbidae</taxon>
        <taxon>Columba</taxon>
    </lineage>
</organism>
<keyword evidence="4" id="KW-1185">Reference proteome</keyword>
<dbReference type="EMBL" id="AKCR02000103">
    <property type="protein sequence ID" value="PKK20680.1"/>
    <property type="molecule type" value="Genomic_DNA"/>
</dbReference>